<dbReference type="InterPro" id="IPR047057">
    <property type="entry name" value="MerR_fam"/>
</dbReference>
<keyword evidence="3" id="KW-0804">Transcription</keyword>
<evidence type="ECO:0000259" key="4">
    <source>
        <dbReference type="PROSITE" id="PS50937"/>
    </source>
</evidence>
<evidence type="ECO:0000313" key="5">
    <source>
        <dbReference type="EMBL" id="NYH86938.1"/>
    </source>
</evidence>
<name>A0A1I2YJC8_9ACTN</name>
<dbReference type="SUPFAM" id="SSF46955">
    <property type="entry name" value="Putative DNA-binding domain"/>
    <property type="match status" value="1"/>
</dbReference>
<dbReference type="RefSeq" id="WP_175542701.1">
    <property type="nucleotide sequence ID" value="NZ_FOOI01000014.1"/>
</dbReference>
<reference evidence="5 8" key="2">
    <citation type="submission" date="2020-07" db="EMBL/GenBank/DDBJ databases">
        <title>Sequencing the genomes of 1000 actinobacteria strains.</title>
        <authorList>
            <person name="Klenk H.-P."/>
        </authorList>
    </citation>
    <scope>NUCLEOTIDE SEQUENCE [LARGE SCALE GENOMIC DNA]</scope>
    <source>
        <strain evidence="5 8">DSM 45117</strain>
    </source>
</reference>
<evidence type="ECO:0000256" key="1">
    <source>
        <dbReference type="ARBA" id="ARBA00023015"/>
    </source>
</evidence>
<dbReference type="GO" id="GO:0003700">
    <property type="term" value="F:DNA-binding transcription factor activity"/>
    <property type="evidence" value="ECO:0007669"/>
    <property type="project" value="InterPro"/>
</dbReference>
<dbReference type="PROSITE" id="PS50937">
    <property type="entry name" value="HTH_MERR_2"/>
    <property type="match status" value="1"/>
</dbReference>
<dbReference type="PANTHER" id="PTHR30204">
    <property type="entry name" value="REDOX-CYCLING DRUG-SENSING TRANSCRIPTIONAL ACTIVATOR SOXR"/>
    <property type="match status" value="1"/>
</dbReference>
<evidence type="ECO:0000256" key="2">
    <source>
        <dbReference type="ARBA" id="ARBA00023125"/>
    </source>
</evidence>
<proteinExistence type="predicted"/>
<dbReference type="EMBL" id="JACBZA010000001">
    <property type="protein sequence ID" value="NYH86938.1"/>
    <property type="molecule type" value="Genomic_DNA"/>
</dbReference>
<dbReference type="InterPro" id="IPR000551">
    <property type="entry name" value="MerR-type_HTH_dom"/>
</dbReference>
<dbReference type="Proteomes" id="UP000199052">
    <property type="component" value="Unassembled WGS sequence"/>
</dbReference>
<dbReference type="EMBL" id="FOOI01000014">
    <property type="protein sequence ID" value="SFH25744.1"/>
    <property type="molecule type" value="Genomic_DNA"/>
</dbReference>
<evidence type="ECO:0000256" key="3">
    <source>
        <dbReference type="ARBA" id="ARBA00023163"/>
    </source>
</evidence>
<dbReference type="PRINTS" id="PR00040">
    <property type="entry name" value="HTHMERR"/>
</dbReference>
<keyword evidence="8" id="KW-1185">Reference proteome</keyword>
<dbReference type="Gene3D" id="1.10.1660.10">
    <property type="match status" value="1"/>
</dbReference>
<evidence type="ECO:0000313" key="6">
    <source>
        <dbReference type="EMBL" id="SFH25744.1"/>
    </source>
</evidence>
<reference evidence="6 7" key="1">
    <citation type="submission" date="2016-10" db="EMBL/GenBank/DDBJ databases">
        <authorList>
            <person name="de Groot N.N."/>
        </authorList>
    </citation>
    <scope>NUCLEOTIDE SEQUENCE [LARGE SCALE GENOMIC DNA]</scope>
    <source>
        <strain evidence="6 7">CPCC 202808</strain>
    </source>
</reference>
<dbReference type="Proteomes" id="UP000533017">
    <property type="component" value="Unassembled WGS sequence"/>
</dbReference>
<dbReference type="Pfam" id="PF09278">
    <property type="entry name" value="MerR-DNA-bind"/>
    <property type="match status" value="1"/>
</dbReference>
<evidence type="ECO:0000313" key="7">
    <source>
        <dbReference type="Proteomes" id="UP000199052"/>
    </source>
</evidence>
<dbReference type="SMART" id="SM00422">
    <property type="entry name" value="HTH_MERR"/>
    <property type="match status" value="1"/>
</dbReference>
<dbReference type="GO" id="GO:0003677">
    <property type="term" value="F:DNA binding"/>
    <property type="evidence" value="ECO:0007669"/>
    <property type="project" value="UniProtKB-KW"/>
</dbReference>
<keyword evidence="1" id="KW-0805">Transcription regulation</keyword>
<organism evidence="6 7">
    <name type="scientific">Actinopolymorpha cephalotaxi</name>
    <dbReference type="NCBI Taxonomy" id="504797"/>
    <lineage>
        <taxon>Bacteria</taxon>
        <taxon>Bacillati</taxon>
        <taxon>Actinomycetota</taxon>
        <taxon>Actinomycetes</taxon>
        <taxon>Propionibacteriales</taxon>
        <taxon>Actinopolymorphaceae</taxon>
        <taxon>Actinopolymorpha</taxon>
    </lineage>
</organism>
<accession>A0A1I2YJC8</accession>
<dbReference type="InterPro" id="IPR009061">
    <property type="entry name" value="DNA-bd_dom_put_sf"/>
</dbReference>
<dbReference type="AlphaFoldDB" id="A0A1I2YJC8"/>
<dbReference type="STRING" id="504797.SAMN05421678_114128"/>
<keyword evidence="2" id="KW-0238">DNA-binding</keyword>
<dbReference type="Pfam" id="PF00376">
    <property type="entry name" value="MerR"/>
    <property type="match status" value="1"/>
</dbReference>
<dbReference type="PANTHER" id="PTHR30204:SF0">
    <property type="entry name" value="REDOX-SENSITIVE TRANSCRIPTIONAL ACTIVATOR SOXR"/>
    <property type="match status" value="1"/>
</dbReference>
<evidence type="ECO:0000313" key="8">
    <source>
        <dbReference type="Proteomes" id="UP000533017"/>
    </source>
</evidence>
<feature type="domain" description="HTH merR-type" evidence="4">
    <location>
        <begin position="9"/>
        <end position="77"/>
    </location>
</feature>
<gene>
    <name evidence="5" type="ORF">FHR37_005789</name>
    <name evidence="6" type="ORF">SAMN05421678_114128</name>
</gene>
<sequence>MDFDWHVSGLTVGQVAERMDIAPSAVRWYADNGLLPCERVAGNRRRFFGDVLCRVAMIRAAQRVGLTLAEIREALAALPEKEPPAPQDWERLAARLRDVLTQRIDHLFALLDEMTPRASSRAES</sequence>
<protein>
    <submittedName>
        <fullName evidence="5">MerR family redox-sensitive transcriptional activator SoxR</fullName>
    </submittedName>
    <submittedName>
        <fullName evidence="6">MerR family transcriptional regulator, redox-sensitive transcriptional activator SoxR</fullName>
    </submittedName>
</protein>
<dbReference type="InterPro" id="IPR015358">
    <property type="entry name" value="Tscrpt_reg_MerR_DNA-bd"/>
</dbReference>